<feature type="compositionally biased region" description="Basic residues" evidence="1">
    <location>
        <begin position="56"/>
        <end position="65"/>
    </location>
</feature>
<dbReference type="Proteomes" id="UP000004995">
    <property type="component" value="Unassembled WGS sequence"/>
</dbReference>
<dbReference type="EMBL" id="AGNK02004048">
    <property type="status" value="NOT_ANNOTATED_CDS"/>
    <property type="molecule type" value="Genomic_DNA"/>
</dbReference>
<organism evidence="2 3">
    <name type="scientific">Setaria italica</name>
    <name type="common">Foxtail millet</name>
    <name type="synonym">Panicum italicum</name>
    <dbReference type="NCBI Taxonomy" id="4555"/>
    <lineage>
        <taxon>Eukaryota</taxon>
        <taxon>Viridiplantae</taxon>
        <taxon>Streptophyta</taxon>
        <taxon>Embryophyta</taxon>
        <taxon>Tracheophyta</taxon>
        <taxon>Spermatophyta</taxon>
        <taxon>Magnoliopsida</taxon>
        <taxon>Liliopsida</taxon>
        <taxon>Poales</taxon>
        <taxon>Poaceae</taxon>
        <taxon>PACMAD clade</taxon>
        <taxon>Panicoideae</taxon>
        <taxon>Panicodae</taxon>
        <taxon>Paniceae</taxon>
        <taxon>Cenchrinae</taxon>
        <taxon>Setaria</taxon>
    </lineage>
</organism>
<dbReference type="AlphaFoldDB" id="K3YFQ0"/>
<reference evidence="3" key="1">
    <citation type="journal article" date="2012" name="Nat. Biotechnol.">
        <title>Reference genome sequence of the model plant Setaria.</title>
        <authorList>
            <person name="Bennetzen J.L."/>
            <person name="Schmutz J."/>
            <person name="Wang H."/>
            <person name="Percifield R."/>
            <person name="Hawkins J."/>
            <person name="Pontaroli A.C."/>
            <person name="Estep M."/>
            <person name="Feng L."/>
            <person name="Vaughn J.N."/>
            <person name="Grimwood J."/>
            <person name="Jenkins J."/>
            <person name="Barry K."/>
            <person name="Lindquist E."/>
            <person name="Hellsten U."/>
            <person name="Deshpande S."/>
            <person name="Wang X."/>
            <person name="Wu X."/>
            <person name="Mitros T."/>
            <person name="Triplett J."/>
            <person name="Yang X."/>
            <person name="Ye C.Y."/>
            <person name="Mauro-Herrera M."/>
            <person name="Wang L."/>
            <person name="Li P."/>
            <person name="Sharma M."/>
            <person name="Sharma R."/>
            <person name="Ronald P.C."/>
            <person name="Panaud O."/>
            <person name="Kellogg E.A."/>
            <person name="Brutnell T.P."/>
            <person name="Doust A.N."/>
            <person name="Tuskan G.A."/>
            <person name="Rokhsar D."/>
            <person name="Devos K.M."/>
        </authorList>
    </citation>
    <scope>NUCLEOTIDE SEQUENCE [LARGE SCALE GENOMIC DNA]</scope>
    <source>
        <strain evidence="3">cv. Yugu1</strain>
    </source>
</reference>
<feature type="region of interest" description="Disordered" evidence="1">
    <location>
        <begin position="38"/>
        <end position="65"/>
    </location>
</feature>
<evidence type="ECO:0000313" key="3">
    <source>
        <dbReference type="Proteomes" id="UP000004995"/>
    </source>
</evidence>
<reference evidence="2" key="2">
    <citation type="submission" date="2018-08" db="UniProtKB">
        <authorList>
            <consortium name="EnsemblPlants"/>
        </authorList>
    </citation>
    <scope>IDENTIFICATION</scope>
    <source>
        <strain evidence="2">Yugu1</strain>
    </source>
</reference>
<dbReference type="EnsemblPlants" id="KQK96191">
    <property type="protein sequence ID" value="KQK96191"/>
    <property type="gene ID" value="SETIT_013068mg"/>
</dbReference>
<accession>K3YFQ0</accession>
<sequence>MAGNATFPSAPVSRSCVASAAANSVGASAEQQSMVVSAPPLFPSRSAAPADVTPRHPQRLPRLRT</sequence>
<evidence type="ECO:0000256" key="1">
    <source>
        <dbReference type="SAM" id="MobiDB-lite"/>
    </source>
</evidence>
<dbReference type="Gramene" id="KQK96191">
    <property type="protein sequence ID" value="KQK96191"/>
    <property type="gene ID" value="SETIT_013068mg"/>
</dbReference>
<dbReference type="HOGENOM" id="CLU_2853978_0_0_1"/>
<evidence type="ECO:0000313" key="2">
    <source>
        <dbReference type="EnsemblPlants" id="KQK96191"/>
    </source>
</evidence>
<name>K3YFQ0_SETIT</name>
<protein>
    <submittedName>
        <fullName evidence="2">Uncharacterized protein</fullName>
    </submittedName>
</protein>
<dbReference type="InParanoid" id="K3YFQ0"/>
<proteinExistence type="predicted"/>
<keyword evidence="3" id="KW-1185">Reference proteome</keyword>